<feature type="region of interest" description="Disordered" evidence="4">
    <location>
        <begin position="143"/>
        <end position="217"/>
    </location>
</feature>
<keyword evidence="3" id="KW-0175">Coiled coil</keyword>
<comment type="similarity">
    <text evidence="1">Belongs to the FAM76 family.</text>
</comment>
<protein>
    <recommendedName>
        <fullName evidence="2">Protein FAM76B</fullName>
    </recommendedName>
</protein>
<feature type="compositionally biased region" description="Low complexity" evidence="4">
    <location>
        <begin position="148"/>
        <end position="159"/>
    </location>
</feature>
<sequence>MATSALYACTKCNQRFPFEELSQGQQLCKECRIAHPIVKCTYCRSEFQQESKTNTICKKCAQNVKLFGTPKPCQYCNIIAAFIGTKCQRCTNSEKKYGPPQTCEQCKQQCAFDRKDEGRRKVDGKLLCWLCTLSYRRVLQKTKEQRKGLGSSHSNSSSLSEKEHQRHHHHHHHQHHRHGSSHHKISGNLSPEQDQGLWKQSIQKETPKKKPKLETNQLKEEVMSLKRMLQQRDQTILEKDRKLTELKADFQYQESNMRVKMNNMEKAHKEAMEQQQTKNRELMKQVAALSKGKKFDRSSSSLLLP</sequence>
<evidence type="ECO:0000256" key="2">
    <source>
        <dbReference type="ARBA" id="ARBA00017330"/>
    </source>
</evidence>
<evidence type="ECO:0000313" key="6">
    <source>
        <dbReference type="Proteomes" id="UP000694701"/>
    </source>
</evidence>
<organism evidence="5 6">
    <name type="scientific">Cyprinus carpio</name>
    <name type="common">Common carp</name>
    <dbReference type="NCBI Taxonomy" id="7962"/>
    <lineage>
        <taxon>Eukaryota</taxon>
        <taxon>Metazoa</taxon>
        <taxon>Chordata</taxon>
        <taxon>Craniata</taxon>
        <taxon>Vertebrata</taxon>
        <taxon>Euteleostomi</taxon>
        <taxon>Actinopterygii</taxon>
        <taxon>Neopterygii</taxon>
        <taxon>Teleostei</taxon>
        <taxon>Ostariophysi</taxon>
        <taxon>Cypriniformes</taxon>
        <taxon>Cyprinidae</taxon>
        <taxon>Cyprininae</taxon>
        <taxon>Cyprinus</taxon>
    </lineage>
</organism>
<proteinExistence type="inferred from homology"/>
<evidence type="ECO:0000256" key="4">
    <source>
        <dbReference type="SAM" id="MobiDB-lite"/>
    </source>
</evidence>
<feature type="region of interest" description="Disordered" evidence="4">
    <location>
        <begin position="286"/>
        <end position="305"/>
    </location>
</feature>
<dbReference type="Proteomes" id="UP000694701">
    <property type="component" value="Unplaced"/>
</dbReference>
<accession>A0A8C2EVB3</accession>
<dbReference type="GO" id="GO:0016607">
    <property type="term" value="C:nuclear speck"/>
    <property type="evidence" value="ECO:0007669"/>
    <property type="project" value="TreeGrafter"/>
</dbReference>
<reference evidence="5" key="1">
    <citation type="submission" date="2025-08" db="UniProtKB">
        <authorList>
            <consortium name="Ensembl"/>
        </authorList>
    </citation>
    <scope>IDENTIFICATION</scope>
</reference>
<feature type="compositionally biased region" description="Basic residues" evidence="4">
    <location>
        <begin position="165"/>
        <end position="185"/>
    </location>
</feature>
<dbReference type="PANTHER" id="PTHR46176">
    <property type="entry name" value="LD21662P"/>
    <property type="match status" value="1"/>
</dbReference>
<dbReference type="PANTHER" id="PTHR46176:SF3">
    <property type="entry name" value="PROTEIN FAM76B"/>
    <property type="match status" value="1"/>
</dbReference>
<name>A0A8C2EVB3_CYPCA</name>
<dbReference type="Ensembl" id="ENSCCRT00020050026.1">
    <property type="protein sequence ID" value="ENSCCRP00020045866.1"/>
    <property type="gene ID" value="ENSCCRG00020020425.1"/>
</dbReference>
<dbReference type="AlphaFoldDB" id="A0A8C2EVB3"/>
<evidence type="ECO:0000256" key="3">
    <source>
        <dbReference type="ARBA" id="ARBA00023054"/>
    </source>
</evidence>
<evidence type="ECO:0000256" key="1">
    <source>
        <dbReference type="ARBA" id="ARBA00009097"/>
    </source>
</evidence>
<dbReference type="Pfam" id="PF16046">
    <property type="entry name" value="FAM76"/>
    <property type="match status" value="1"/>
</dbReference>
<feature type="compositionally biased region" description="Polar residues" evidence="4">
    <location>
        <begin position="187"/>
        <end position="203"/>
    </location>
</feature>
<dbReference type="InterPro" id="IPR032017">
    <property type="entry name" value="FAM76"/>
</dbReference>
<evidence type="ECO:0000313" key="5">
    <source>
        <dbReference type="Ensembl" id="ENSCCRP00020045866.1"/>
    </source>
</evidence>